<sequence>MKLQADELKISSSGAPSRRVFRARLMEIDPELDHDFLKAAAVSAQSPLPRLDLTPLLLHLSGFERGYVVLSGQGHCWVAVTGLKKETDNRMVVILLGKDPDHDIGYHEFRGSALETVLV</sequence>
<name>A0A0C3HCW6_OIDMZ</name>
<evidence type="ECO:0000313" key="1">
    <source>
        <dbReference type="EMBL" id="KIN00127.1"/>
    </source>
</evidence>
<keyword evidence="2" id="KW-1185">Reference proteome</keyword>
<reference evidence="2" key="2">
    <citation type="submission" date="2015-01" db="EMBL/GenBank/DDBJ databases">
        <title>Evolutionary Origins and Diversification of the Mycorrhizal Mutualists.</title>
        <authorList>
            <consortium name="DOE Joint Genome Institute"/>
            <consortium name="Mycorrhizal Genomics Consortium"/>
            <person name="Kohler A."/>
            <person name="Kuo A."/>
            <person name="Nagy L.G."/>
            <person name="Floudas D."/>
            <person name="Copeland A."/>
            <person name="Barry K.W."/>
            <person name="Cichocki N."/>
            <person name="Veneault-Fourrey C."/>
            <person name="LaButti K."/>
            <person name="Lindquist E.A."/>
            <person name="Lipzen A."/>
            <person name="Lundell T."/>
            <person name="Morin E."/>
            <person name="Murat C."/>
            <person name="Riley R."/>
            <person name="Ohm R."/>
            <person name="Sun H."/>
            <person name="Tunlid A."/>
            <person name="Henrissat B."/>
            <person name="Grigoriev I.V."/>
            <person name="Hibbett D.S."/>
            <person name="Martin F."/>
        </authorList>
    </citation>
    <scope>NUCLEOTIDE SEQUENCE [LARGE SCALE GENOMIC DNA]</scope>
    <source>
        <strain evidence="2">Zn</strain>
    </source>
</reference>
<dbReference type="InParanoid" id="A0A0C3HCW6"/>
<proteinExistence type="predicted"/>
<dbReference type="HOGENOM" id="CLU_2062169_0_0_1"/>
<dbReference type="Proteomes" id="UP000054321">
    <property type="component" value="Unassembled WGS sequence"/>
</dbReference>
<reference evidence="1 2" key="1">
    <citation type="submission" date="2014-04" db="EMBL/GenBank/DDBJ databases">
        <authorList>
            <consortium name="DOE Joint Genome Institute"/>
            <person name="Kuo A."/>
            <person name="Martino E."/>
            <person name="Perotto S."/>
            <person name="Kohler A."/>
            <person name="Nagy L.G."/>
            <person name="Floudas D."/>
            <person name="Copeland A."/>
            <person name="Barry K.W."/>
            <person name="Cichocki N."/>
            <person name="Veneault-Fourrey C."/>
            <person name="LaButti K."/>
            <person name="Lindquist E.A."/>
            <person name="Lipzen A."/>
            <person name="Lundell T."/>
            <person name="Morin E."/>
            <person name="Murat C."/>
            <person name="Sun H."/>
            <person name="Tunlid A."/>
            <person name="Henrissat B."/>
            <person name="Grigoriev I.V."/>
            <person name="Hibbett D.S."/>
            <person name="Martin F."/>
            <person name="Nordberg H.P."/>
            <person name="Cantor M.N."/>
            <person name="Hua S.X."/>
        </authorList>
    </citation>
    <scope>NUCLEOTIDE SEQUENCE [LARGE SCALE GENOMIC DNA]</scope>
    <source>
        <strain evidence="1 2">Zn</strain>
    </source>
</reference>
<dbReference type="AlphaFoldDB" id="A0A0C3HCW6"/>
<accession>A0A0C3HCW6</accession>
<protein>
    <submittedName>
        <fullName evidence="1">Uncharacterized protein</fullName>
    </submittedName>
</protein>
<organism evidence="1 2">
    <name type="scientific">Oidiodendron maius (strain Zn)</name>
    <dbReference type="NCBI Taxonomy" id="913774"/>
    <lineage>
        <taxon>Eukaryota</taxon>
        <taxon>Fungi</taxon>
        <taxon>Dikarya</taxon>
        <taxon>Ascomycota</taxon>
        <taxon>Pezizomycotina</taxon>
        <taxon>Leotiomycetes</taxon>
        <taxon>Leotiomycetes incertae sedis</taxon>
        <taxon>Myxotrichaceae</taxon>
        <taxon>Oidiodendron</taxon>
    </lineage>
</organism>
<evidence type="ECO:0000313" key="2">
    <source>
        <dbReference type="Proteomes" id="UP000054321"/>
    </source>
</evidence>
<gene>
    <name evidence="1" type="ORF">OIDMADRAFT_54732</name>
</gene>
<dbReference type="EMBL" id="KN832877">
    <property type="protein sequence ID" value="KIN00127.1"/>
    <property type="molecule type" value="Genomic_DNA"/>
</dbReference>